<proteinExistence type="inferred from homology"/>
<protein>
    <recommendedName>
        <fullName evidence="7">E2F/DP family winged-helix DNA-binding domain-containing protein</fullName>
    </recommendedName>
</protein>
<evidence type="ECO:0000256" key="1">
    <source>
        <dbReference type="ARBA" id="ARBA00010940"/>
    </source>
</evidence>
<comment type="subcellular location">
    <subcellularLocation>
        <location evidence="5">Nucleus</location>
    </subcellularLocation>
</comment>
<comment type="similarity">
    <text evidence="1 5">Belongs to the E2F/DP family.</text>
</comment>
<dbReference type="OrthoDB" id="1743261at2759"/>
<dbReference type="PANTHER" id="PTHR12081">
    <property type="entry name" value="TRANSCRIPTION FACTOR E2F"/>
    <property type="match status" value="1"/>
</dbReference>
<dbReference type="InterPro" id="IPR015633">
    <property type="entry name" value="E2F"/>
</dbReference>
<accession>A0A232FHJ5</accession>
<sequence>MPRVKRQVMLEDLARPVTPDMVDTKLVKTEFVDVDGLHYDEMQAQKIAEETPSPHLQDHQYGQTPCYQVTRRPTQPPPRAEMSVQAVKRRLNLEVGPSQSTFKAPKGKRRRSGSSSLTGHTPTKSKTVERTRYDTSLSLLTKKFINLVEDSNDGVVDLNVASEKLEVQKRRIYDITNVLEGIGILEKKSKNNIQWKGGCLPSNQSDYADLRREVADLDAKENALDRLIHGAQKELNEFTADRTYAYVTYHDLRSVASYKDQSIMAVKAPPEATLHVPQPINNFGQPKLQIHMRSTHGEIEVFLCPDDPAVKAPLTPGYTTTNAAVATTTAATTTTTQSPVPKPSSEYLMNNCGDVKVEPVPTTESCMPTDSKTMLSALASSGMRDALLSEMDDFGFIGSGKLQLQTEDQHMSSGKDLSTFTPWTIRELGGNSLATPWWDSVCDLCSLDWSHHRQSSNMSILDFGDTLLSLEPPLSESDYSFSLGTEEGLSDLFDLQF</sequence>
<dbReference type="Gene3D" id="6.10.250.540">
    <property type="match status" value="1"/>
</dbReference>
<dbReference type="FunFam" id="1.10.10.10:FF:000008">
    <property type="entry name" value="E2F transcription factor 1"/>
    <property type="match status" value="1"/>
</dbReference>
<dbReference type="GO" id="GO:0046983">
    <property type="term" value="F:protein dimerization activity"/>
    <property type="evidence" value="ECO:0007669"/>
    <property type="project" value="InterPro"/>
</dbReference>
<evidence type="ECO:0000256" key="6">
    <source>
        <dbReference type="SAM" id="MobiDB-lite"/>
    </source>
</evidence>
<dbReference type="InterPro" id="IPR032198">
    <property type="entry name" value="E2F_CC-MB"/>
</dbReference>
<evidence type="ECO:0000313" key="9">
    <source>
        <dbReference type="Proteomes" id="UP000215335"/>
    </source>
</evidence>
<dbReference type="SMART" id="SM01372">
    <property type="entry name" value="E2F_TDP"/>
    <property type="match status" value="1"/>
</dbReference>
<feature type="region of interest" description="Disordered" evidence="6">
    <location>
        <begin position="94"/>
        <end position="130"/>
    </location>
</feature>
<keyword evidence="4 5" id="KW-0804">Transcription</keyword>
<evidence type="ECO:0000256" key="5">
    <source>
        <dbReference type="RuleBase" id="RU003796"/>
    </source>
</evidence>
<keyword evidence="3 5" id="KW-0238">DNA-binding</keyword>
<dbReference type="GO" id="GO:0000978">
    <property type="term" value="F:RNA polymerase II cis-regulatory region sequence-specific DNA binding"/>
    <property type="evidence" value="ECO:0007669"/>
    <property type="project" value="InterPro"/>
</dbReference>
<dbReference type="AlphaFoldDB" id="A0A232FHJ5"/>
<dbReference type="CDD" id="cd14660">
    <property type="entry name" value="E2F_DD"/>
    <property type="match status" value="1"/>
</dbReference>
<evidence type="ECO:0000256" key="3">
    <source>
        <dbReference type="ARBA" id="ARBA00023125"/>
    </source>
</evidence>
<dbReference type="GO" id="GO:0090575">
    <property type="term" value="C:RNA polymerase II transcription regulator complex"/>
    <property type="evidence" value="ECO:0007669"/>
    <property type="project" value="TreeGrafter"/>
</dbReference>
<keyword evidence="5" id="KW-0539">Nucleus</keyword>
<dbReference type="InterPro" id="IPR003316">
    <property type="entry name" value="E2F_WHTH_DNA-bd_dom"/>
</dbReference>
<dbReference type="SUPFAM" id="SSF144074">
    <property type="entry name" value="E2F-DP heterodimerization region"/>
    <property type="match status" value="1"/>
</dbReference>
<dbReference type="InterPro" id="IPR036388">
    <property type="entry name" value="WH-like_DNA-bd_sf"/>
</dbReference>
<name>A0A232FHJ5_9HYME</name>
<dbReference type="PANTHER" id="PTHR12081:SF18">
    <property type="entry name" value="TRANSCRIPTION FACTOR E2F2-RELATED"/>
    <property type="match status" value="1"/>
</dbReference>
<evidence type="ECO:0000256" key="4">
    <source>
        <dbReference type="ARBA" id="ARBA00023163"/>
    </source>
</evidence>
<dbReference type="GO" id="GO:0000981">
    <property type="term" value="F:DNA-binding transcription factor activity, RNA polymerase II-specific"/>
    <property type="evidence" value="ECO:0007669"/>
    <property type="project" value="TreeGrafter"/>
</dbReference>
<evidence type="ECO:0000313" key="8">
    <source>
        <dbReference type="EMBL" id="OXU30221.1"/>
    </source>
</evidence>
<dbReference type="InterPro" id="IPR036390">
    <property type="entry name" value="WH_DNA-bd_sf"/>
</dbReference>
<comment type="caution">
    <text evidence="8">The sequence shown here is derived from an EMBL/GenBank/DDBJ whole genome shotgun (WGS) entry which is preliminary data.</text>
</comment>
<evidence type="ECO:0000259" key="7">
    <source>
        <dbReference type="SMART" id="SM01372"/>
    </source>
</evidence>
<dbReference type="Pfam" id="PF02319">
    <property type="entry name" value="WHD_E2F_TDP"/>
    <property type="match status" value="1"/>
</dbReference>
<organism evidence="8 9">
    <name type="scientific">Trichomalopsis sarcophagae</name>
    <dbReference type="NCBI Taxonomy" id="543379"/>
    <lineage>
        <taxon>Eukaryota</taxon>
        <taxon>Metazoa</taxon>
        <taxon>Ecdysozoa</taxon>
        <taxon>Arthropoda</taxon>
        <taxon>Hexapoda</taxon>
        <taxon>Insecta</taxon>
        <taxon>Pterygota</taxon>
        <taxon>Neoptera</taxon>
        <taxon>Endopterygota</taxon>
        <taxon>Hymenoptera</taxon>
        <taxon>Apocrita</taxon>
        <taxon>Proctotrupomorpha</taxon>
        <taxon>Chalcidoidea</taxon>
        <taxon>Pteromalidae</taxon>
        <taxon>Pteromalinae</taxon>
        <taxon>Trichomalopsis</taxon>
    </lineage>
</organism>
<dbReference type="SUPFAM" id="SSF46785">
    <property type="entry name" value="Winged helix' DNA-binding domain"/>
    <property type="match status" value="1"/>
</dbReference>
<dbReference type="InterPro" id="IPR037241">
    <property type="entry name" value="E2F-DP_heterodim"/>
</dbReference>
<dbReference type="Proteomes" id="UP000215335">
    <property type="component" value="Unassembled WGS sequence"/>
</dbReference>
<gene>
    <name evidence="8" type="ORF">TSAR_013138</name>
</gene>
<dbReference type="EMBL" id="NNAY01000182">
    <property type="protein sequence ID" value="OXU30221.1"/>
    <property type="molecule type" value="Genomic_DNA"/>
</dbReference>
<reference evidence="8 9" key="1">
    <citation type="journal article" date="2017" name="Curr. Biol.">
        <title>The Evolution of Venom by Co-option of Single-Copy Genes.</title>
        <authorList>
            <person name="Martinson E.O."/>
            <person name="Mrinalini"/>
            <person name="Kelkar Y.D."/>
            <person name="Chang C.H."/>
            <person name="Werren J.H."/>
        </authorList>
    </citation>
    <scope>NUCLEOTIDE SEQUENCE [LARGE SCALE GENOMIC DNA]</scope>
    <source>
        <strain evidence="8 9">Alberta</strain>
        <tissue evidence="8">Whole body</tissue>
    </source>
</reference>
<dbReference type="STRING" id="543379.A0A232FHJ5"/>
<dbReference type="Pfam" id="PF16421">
    <property type="entry name" value="E2F_CC-MB"/>
    <property type="match status" value="1"/>
</dbReference>
<dbReference type="Gene3D" id="1.10.10.10">
    <property type="entry name" value="Winged helix-like DNA-binding domain superfamily/Winged helix DNA-binding domain"/>
    <property type="match status" value="1"/>
</dbReference>
<keyword evidence="9" id="KW-1185">Reference proteome</keyword>
<feature type="domain" description="E2F/DP family winged-helix DNA-binding" evidence="7">
    <location>
        <begin position="132"/>
        <end position="197"/>
    </location>
</feature>
<keyword evidence="2 5" id="KW-0805">Transcription regulation</keyword>
<evidence type="ECO:0000256" key="2">
    <source>
        <dbReference type="ARBA" id="ARBA00023015"/>
    </source>
</evidence>